<comment type="similarity">
    <text evidence="2 10">Belongs to the RNA methyltransferase RsmE family.</text>
</comment>
<comment type="catalytic activity">
    <reaction evidence="9 10">
        <text>uridine(1498) in 16S rRNA + S-adenosyl-L-methionine = N(3)-methyluridine(1498) in 16S rRNA + S-adenosyl-L-homocysteine + H(+)</text>
        <dbReference type="Rhea" id="RHEA:42920"/>
        <dbReference type="Rhea" id="RHEA-COMP:10283"/>
        <dbReference type="Rhea" id="RHEA-COMP:10284"/>
        <dbReference type="ChEBI" id="CHEBI:15378"/>
        <dbReference type="ChEBI" id="CHEBI:57856"/>
        <dbReference type="ChEBI" id="CHEBI:59789"/>
        <dbReference type="ChEBI" id="CHEBI:65315"/>
        <dbReference type="ChEBI" id="CHEBI:74502"/>
        <dbReference type="EC" id="2.1.1.193"/>
    </reaction>
</comment>
<evidence type="ECO:0000256" key="9">
    <source>
        <dbReference type="ARBA" id="ARBA00047944"/>
    </source>
</evidence>
<evidence type="ECO:0000256" key="1">
    <source>
        <dbReference type="ARBA" id="ARBA00004496"/>
    </source>
</evidence>
<comment type="function">
    <text evidence="8 10">Specifically methylates the N3 position of the uracil ring of uridine 1498 (m3U1498) in 16S rRNA. Acts on the fully assembled 30S ribosomal subunit.</text>
</comment>
<dbReference type="EC" id="2.1.1.193" evidence="10"/>
<evidence type="ECO:0000259" key="11">
    <source>
        <dbReference type="Pfam" id="PF04452"/>
    </source>
</evidence>
<dbReference type="InterPro" id="IPR006700">
    <property type="entry name" value="RsmE"/>
</dbReference>
<dbReference type="RefSeq" id="WP_215216516.1">
    <property type="nucleotide sequence ID" value="NZ_CP075587.1"/>
</dbReference>
<evidence type="ECO:0000256" key="7">
    <source>
        <dbReference type="ARBA" id="ARBA00022691"/>
    </source>
</evidence>
<sequence length="237" mass="26901">MPHNRFFLESSFQKADILSVTSKELHHLNVDRIRLKEKVELVNGKRQLAIGSVVQIEKTRMQIEILSVVKEDAKPSIIIAQGIAKMNHLEWIIEKATELNATEFWLFPGELSEKKGVSDQQLHRLQALSIAALKQCGRLDLPGIEIKPPLNQWQQIKATMLVGDLSIQNPYLWEMPKNECIPPIIFCIGPEKGLSDREKSYVISHLHAKPIRLHSNILRTETASLVALSLIQSKIKI</sequence>
<dbReference type="SUPFAM" id="SSF75217">
    <property type="entry name" value="alpha/beta knot"/>
    <property type="match status" value="1"/>
</dbReference>
<dbReference type="InterPro" id="IPR015947">
    <property type="entry name" value="PUA-like_sf"/>
</dbReference>
<protein>
    <recommendedName>
        <fullName evidence="10">Ribosomal RNA small subunit methyltransferase E</fullName>
        <ecNumber evidence="10">2.1.1.193</ecNumber>
    </recommendedName>
</protein>
<evidence type="ECO:0000313" key="13">
    <source>
        <dbReference type="Proteomes" id="UP000826014"/>
    </source>
</evidence>
<evidence type="ECO:0000256" key="10">
    <source>
        <dbReference type="PIRNR" id="PIRNR015601"/>
    </source>
</evidence>
<keyword evidence="5 10" id="KW-0489">Methyltransferase</keyword>
<dbReference type="CDD" id="cd18084">
    <property type="entry name" value="RsmE-like"/>
    <property type="match status" value="1"/>
</dbReference>
<dbReference type="GO" id="GO:0032259">
    <property type="term" value="P:methylation"/>
    <property type="evidence" value="ECO:0007669"/>
    <property type="project" value="UniProtKB-KW"/>
</dbReference>
<name>A0ABX8V0M0_9BACT</name>
<feature type="domain" description="Ribosomal RNA small subunit methyltransferase E methyltransferase" evidence="11">
    <location>
        <begin position="75"/>
        <end position="232"/>
    </location>
</feature>
<dbReference type="PANTHER" id="PTHR30027:SF3">
    <property type="entry name" value="16S RRNA (URACIL(1498)-N(3))-METHYLTRANSFERASE"/>
    <property type="match status" value="1"/>
</dbReference>
<accession>A0ABX8V0M0</accession>
<keyword evidence="7 10" id="KW-0949">S-adenosyl-L-methionine</keyword>
<reference evidence="12 13" key="1">
    <citation type="journal article" date="2022" name="bioRxiv">
        <title>Ecology and evolution of chlamydial symbionts of arthropods.</title>
        <authorList>
            <person name="Halter T."/>
            <person name="Koestlbacher S."/>
            <person name="Collingro A."/>
            <person name="Sixt B.S."/>
            <person name="Toenshoff E.R."/>
            <person name="Hendrickx F."/>
            <person name="Kostanjsek R."/>
            <person name="Horn M."/>
        </authorList>
    </citation>
    <scope>NUCLEOTIDE SEQUENCE [LARGE SCALE GENOMIC DNA]</scope>
    <source>
        <strain evidence="12">W744xW776</strain>
    </source>
</reference>
<evidence type="ECO:0000256" key="5">
    <source>
        <dbReference type="ARBA" id="ARBA00022603"/>
    </source>
</evidence>
<comment type="subcellular location">
    <subcellularLocation>
        <location evidence="1 10">Cytoplasm</location>
    </subcellularLocation>
</comment>
<keyword evidence="13" id="KW-1185">Reference proteome</keyword>
<dbReference type="GO" id="GO:0008168">
    <property type="term" value="F:methyltransferase activity"/>
    <property type="evidence" value="ECO:0007669"/>
    <property type="project" value="UniProtKB-KW"/>
</dbReference>
<dbReference type="SUPFAM" id="SSF88697">
    <property type="entry name" value="PUA domain-like"/>
    <property type="match status" value="1"/>
</dbReference>
<keyword evidence="6 10" id="KW-0808">Transferase</keyword>
<dbReference type="NCBIfam" id="TIGR00046">
    <property type="entry name" value="RsmE family RNA methyltransferase"/>
    <property type="match status" value="1"/>
</dbReference>
<dbReference type="PIRSF" id="PIRSF015601">
    <property type="entry name" value="MTase_slr0722"/>
    <property type="match status" value="1"/>
</dbReference>
<evidence type="ECO:0000256" key="6">
    <source>
        <dbReference type="ARBA" id="ARBA00022679"/>
    </source>
</evidence>
<dbReference type="Pfam" id="PF04452">
    <property type="entry name" value="Methyltrans_RNA"/>
    <property type="match status" value="1"/>
</dbReference>
<evidence type="ECO:0000256" key="8">
    <source>
        <dbReference type="ARBA" id="ARBA00025699"/>
    </source>
</evidence>
<evidence type="ECO:0000256" key="3">
    <source>
        <dbReference type="ARBA" id="ARBA00022490"/>
    </source>
</evidence>
<evidence type="ECO:0000256" key="4">
    <source>
        <dbReference type="ARBA" id="ARBA00022552"/>
    </source>
</evidence>
<gene>
    <name evidence="12" type="ORF">RHABOEDO_000873</name>
</gene>
<evidence type="ECO:0000256" key="2">
    <source>
        <dbReference type="ARBA" id="ARBA00005528"/>
    </source>
</evidence>
<dbReference type="Proteomes" id="UP000826014">
    <property type="component" value="Chromosome"/>
</dbReference>
<proteinExistence type="inferred from homology"/>
<dbReference type="InterPro" id="IPR029028">
    <property type="entry name" value="Alpha/beta_knot_MTases"/>
</dbReference>
<keyword evidence="3 10" id="KW-0963">Cytoplasm</keyword>
<evidence type="ECO:0000313" key="12">
    <source>
        <dbReference type="EMBL" id="QYF48671.1"/>
    </source>
</evidence>
<organism evidence="12 13">
    <name type="scientific">Candidatus Rhabdochlamydia oedothoracis</name>
    <dbReference type="NCBI Taxonomy" id="2720720"/>
    <lineage>
        <taxon>Bacteria</taxon>
        <taxon>Pseudomonadati</taxon>
        <taxon>Chlamydiota</taxon>
        <taxon>Chlamydiia</taxon>
        <taxon>Parachlamydiales</taxon>
        <taxon>Candidatus Rhabdochlamydiaceae</taxon>
        <taxon>Candidatus Rhabdochlamydia</taxon>
    </lineage>
</organism>
<dbReference type="Gene3D" id="3.40.1280.10">
    <property type="match status" value="1"/>
</dbReference>
<keyword evidence="4 10" id="KW-0698">rRNA processing</keyword>
<dbReference type="PANTHER" id="PTHR30027">
    <property type="entry name" value="RIBOSOMAL RNA SMALL SUBUNIT METHYLTRANSFERASE E"/>
    <property type="match status" value="1"/>
</dbReference>
<dbReference type="InterPro" id="IPR046886">
    <property type="entry name" value="RsmE_MTase_dom"/>
</dbReference>
<dbReference type="EMBL" id="CP075587">
    <property type="protein sequence ID" value="QYF48671.1"/>
    <property type="molecule type" value="Genomic_DNA"/>
</dbReference>
<dbReference type="InterPro" id="IPR029026">
    <property type="entry name" value="tRNA_m1G_MTases_N"/>
</dbReference>